<reference evidence="1" key="2">
    <citation type="journal article" date="2015" name="Fish Shellfish Immunol.">
        <title>Early steps in the European eel (Anguilla anguilla)-Vibrio vulnificus interaction in the gills: Role of the RtxA13 toxin.</title>
        <authorList>
            <person name="Callol A."/>
            <person name="Pajuelo D."/>
            <person name="Ebbesson L."/>
            <person name="Teles M."/>
            <person name="MacKenzie S."/>
            <person name="Amaro C."/>
        </authorList>
    </citation>
    <scope>NUCLEOTIDE SEQUENCE</scope>
</reference>
<organism evidence="1">
    <name type="scientific">Anguilla anguilla</name>
    <name type="common">European freshwater eel</name>
    <name type="synonym">Muraena anguilla</name>
    <dbReference type="NCBI Taxonomy" id="7936"/>
    <lineage>
        <taxon>Eukaryota</taxon>
        <taxon>Metazoa</taxon>
        <taxon>Chordata</taxon>
        <taxon>Craniata</taxon>
        <taxon>Vertebrata</taxon>
        <taxon>Euteleostomi</taxon>
        <taxon>Actinopterygii</taxon>
        <taxon>Neopterygii</taxon>
        <taxon>Teleostei</taxon>
        <taxon>Anguilliformes</taxon>
        <taxon>Anguillidae</taxon>
        <taxon>Anguilla</taxon>
    </lineage>
</organism>
<protein>
    <submittedName>
        <fullName evidence="1">Uncharacterized protein</fullName>
    </submittedName>
</protein>
<proteinExistence type="predicted"/>
<evidence type="ECO:0000313" key="1">
    <source>
        <dbReference type="EMBL" id="JAH00151.1"/>
    </source>
</evidence>
<accession>A0A0E9P6D3</accession>
<dbReference type="EMBL" id="GBXM01108426">
    <property type="protein sequence ID" value="JAH00151.1"/>
    <property type="molecule type" value="Transcribed_RNA"/>
</dbReference>
<reference evidence="1" key="1">
    <citation type="submission" date="2014-11" db="EMBL/GenBank/DDBJ databases">
        <authorList>
            <person name="Amaro Gonzalez C."/>
        </authorList>
    </citation>
    <scope>NUCLEOTIDE SEQUENCE</scope>
</reference>
<name>A0A0E9P6D3_ANGAN</name>
<sequence>MAAFHALLQGSRLHTQAVCRGILS</sequence>
<dbReference type="AlphaFoldDB" id="A0A0E9P6D3"/>